<protein>
    <recommendedName>
        <fullName evidence="4">Reverse transcriptase domain-containing protein</fullName>
    </recommendedName>
</protein>
<feature type="compositionally biased region" description="Basic and acidic residues" evidence="1">
    <location>
        <begin position="1057"/>
        <end position="1067"/>
    </location>
</feature>
<sequence length="1387" mass="154903">MPRGRQHSLQLRVPTIRSVVSPAPSSFHASSPVQLVQILDVASQEESSIALGQWSRDLQLDAQATTGKGWWVDLPRRPFGLTPSWGRPSFPSPLDDPLLPVLKDWVHADDRSSLTRELVPQVEAKYKEALASQTSQNSESYSKWLEEAQNDHLRPLYRSLRADEQTLERPYREFTPLARPYKRLEFWCEVWQGNLVSPAPLQGEVWDALCDLAREQVRSLPKHSANSVAKICAAKNPKKGGPDGWDFNDLRDLPRDAYAILADVFNKMEEDLVIPLQVSQVQIVLLAKSALKERPIGLTSVLWRLWCKTRRFLVGQWLDSYIPDHPFDSAIPGRTSLDVALARKCSKESARVKGLHTVSLFVDMNGFYDSVSWQRLCEQGLRLSFPALALCLSLRLYQGGRTVVGESQPSPTIFPGDPDIVDVVKDLGLDSGSGRSRYGSTDTILDMTAHEVQDPYLIVVTQHVESLFRMMARCNRMGWEAVKDTWRVVWKRLEAAKHGWSVVTGPISAMCQYLRDLQVDGHDPSRWLFEERVLEITPSEVSIVCQTSSFLTGIIKTQRSRRMGSASSAAGAGGGVDWTVPRRLLKSVRTKTTRYAYRAVFQGSILHNGNGGKAIKCYRELKADLETQGLTVSTTKTAFICSNKVKGTSIRVRLFNGSIRSSALYGHEGVGVAPKRRKWFRSLLAAALGRPTLASTDSSLEFHSNTVVDPTDTIMSQHFKAVRRLLLSWPDRDIGRLHQSWDKLGQWLSEAEHPWKRAAGPLGAAWCYLQELGWEAVSLSKWRVEGKVLDILQGPDFHALLFQLKQLIDKRRHCRIAQLDGGKGLETGPDWTTPRRLLKQANKQEKAALQALWQGAVKASPTATCSLCNQPATRKHVLWECQWWKKHGEQPPRWWEDYPEHQSTDCLWNFGLMPNLPREFPHRDSILEVRGVLRNPDQIPEGAFAATDASGGPTTDHRLQNIVWGLIVYEWCGDTPKQIGSIAGLLGNEQSVYRGEAKAIQQAALLLPKGTDVTSDCKGAVARARNGGVPSMLKLMHWCPGQDPTALNPAEGTPRGDVTKARPEGKGGHPPGAKGEIPFKRPSKKDRDRLKPPTPPPADGEHPRQAAVARAYAGEQQECDASGATQQPDAQFDLPWPEVKFLNRPKTVRAAHIVSFAGGPHALEQYREAREIRDKDKNDLQRTRCADTRDSKCLFDAARIGLCEPPTRPAASRSDLQPTPMKLMYTMFTGSCQADREDGKLNQETYRHGQDPGNTLEFTSHHKENNRTDSEPPATRSTGLYQLLGTGIEPPGSGLEPGRSAATDMHHARSSGTLSNHRKRSAIAGRDDRCIFFYTAMTRDPLRWRRHEYQSAIWAGGLQSSRWASMKCGYEEPLPFDTATGKEYVGG</sequence>
<feature type="region of interest" description="Disordered" evidence="1">
    <location>
        <begin position="1044"/>
        <end position="1131"/>
    </location>
</feature>
<dbReference type="EMBL" id="CAJNDS010002312">
    <property type="protein sequence ID" value="CAE7425660.1"/>
    <property type="molecule type" value="Genomic_DNA"/>
</dbReference>
<comment type="caution">
    <text evidence="2">The sequence shown here is derived from an EMBL/GenBank/DDBJ whole genome shotgun (WGS) entry which is preliminary data.</text>
</comment>
<feature type="region of interest" description="Disordered" evidence="1">
    <location>
        <begin position="1249"/>
        <end position="1278"/>
    </location>
</feature>
<evidence type="ECO:0008006" key="4">
    <source>
        <dbReference type="Google" id="ProtNLM"/>
    </source>
</evidence>
<gene>
    <name evidence="2" type="ORF">SNAT2548_LOCUS23165</name>
</gene>
<evidence type="ECO:0000313" key="2">
    <source>
        <dbReference type="EMBL" id="CAE7425660.1"/>
    </source>
</evidence>
<organism evidence="2 3">
    <name type="scientific">Symbiodinium natans</name>
    <dbReference type="NCBI Taxonomy" id="878477"/>
    <lineage>
        <taxon>Eukaryota</taxon>
        <taxon>Sar</taxon>
        <taxon>Alveolata</taxon>
        <taxon>Dinophyceae</taxon>
        <taxon>Suessiales</taxon>
        <taxon>Symbiodiniaceae</taxon>
        <taxon>Symbiodinium</taxon>
    </lineage>
</organism>
<proteinExistence type="predicted"/>
<feature type="compositionally biased region" description="Basic and acidic residues" evidence="1">
    <location>
        <begin position="1259"/>
        <end position="1270"/>
    </location>
</feature>
<dbReference type="Proteomes" id="UP000604046">
    <property type="component" value="Unassembled WGS sequence"/>
</dbReference>
<evidence type="ECO:0000313" key="3">
    <source>
        <dbReference type="Proteomes" id="UP000604046"/>
    </source>
</evidence>
<name>A0A812R9I2_9DINO</name>
<accession>A0A812R9I2</accession>
<evidence type="ECO:0000256" key="1">
    <source>
        <dbReference type="SAM" id="MobiDB-lite"/>
    </source>
</evidence>
<reference evidence="2" key="1">
    <citation type="submission" date="2021-02" db="EMBL/GenBank/DDBJ databases">
        <authorList>
            <person name="Dougan E. K."/>
            <person name="Rhodes N."/>
            <person name="Thang M."/>
            <person name="Chan C."/>
        </authorList>
    </citation>
    <scope>NUCLEOTIDE SEQUENCE</scope>
</reference>
<keyword evidence="3" id="KW-1185">Reference proteome</keyword>